<dbReference type="SUPFAM" id="SSF69118">
    <property type="entry name" value="AhpD-like"/>
    <property type="match status" value="1"/>
</dbReference>
<keyword evidence="3" id="KW-1185">Reference proteome</keyword>
<reference evidence="2 3" key="1">
    <citation type="submission" date="2018-11" db="EMBL/GenBank/DDBJ databases">
        <title>Sequencing the genomes of 1000 actinobacteria strains.</title>
        <authorList>
            <person name="Klenk H.-P."/>
        </authorList>
    </citation>
    <scope>NUCLEOTIDE SEQUENCE [LARGE SCALE GENOMIC DNA]</scope>
    <source>
        <strain evidence="2 3">DSM 44348</strain>
    </source>
</reference>
<comment type="caution">
    <text evidence="2">The sequence shown here is derived from an EMBL/GenBank/DDBJ whole genome shotgun (WGS) entry which is preliminary data.</text>
</comment>
<evidence type="ECO:0000313" key="3">
    <source>
        <dbReference type="Proteomes" id="UP000274843"/>
    </source>
</evidence>
<gene>
    <name evidence="2" type="ORF">EDD35_0865</name>
</gene>
<dbReference type="GeneID" id="301842332"/>
<dbReference type="Proteomes" id="UP000274843">
    <property type="component" value="Unassembled WGS sequence"/>
</dbReference>
<dbReference type="GO" id="GO:0051920">
    <property type="term" value="F:peroxiredoxin activity"/>
    <property type="evidence" value="ECO:0007669"/>
    <property type="project" value="InterPro"/>
</dbReference>
<dbReference type="Pfam" id="PF02627">
    <property type="entry name" value="CMD"/>
    <property type="match status" value="1"/>
</dbReference>
<dbReference type="EMBL" id="RKHY01000001">
    <property type="protein sequence ID" value="ROS38582.1"/>
    <property type="molecule type" value="Genomic_DNA"/>
</dbReference>
<sequence length="127" mass="13938">MSEAQEYIDELARRRGYAFRLHKILAGADLDLLKAMDGMVSAAYLGERRLDKRTKELLFVLSLTVMRAPHSQIATHVRLALAAGATPEEILEAIEIALPEAGIVAFQRGVEAWAEVVGAPEIEPRAT</sequence>
<organism evidence="2 3">
    <name type="scientific">Amycolatopsis thermoflava</name>
    <dbReference type="NCBI Taxonomy" id="84480"/>
    <lineage>
        <taxon>Bacteria</taxon>
        <taxon>Bacillati</taxon>
        <taxon>Actinomycetota</taxon>
        <taxon>Actinomycetes</taxon>
        <taxon>Pseudonocardiales</taxon>
        <taxon>Pseudonocardiaceae</taxon>
        <taxon>Amycolatopsis</taxon>
        <taxon>Amycolatopsis methanolica group</taxon>
    </lineage>
</organism>
<evidence type="ECO:0000313" key="2">
    <source>
        <dbReference type="EMBL" id="ROS38582.1"/>
    </source>
</evidence>
<feature type="domain" description="Carboxymuconolactone decarboxylase-like" evidence="1">
    <location>
        <begin position="31"/>
        <end position="114"/>
    </location>
</feature>
<evidence type="ECO:0000259" key="1">
    <source>
        <dbReference type="Pfam" id="PF02627"/>
    </source>
</evidence>
<dbReference type="InterPro" id="IPR029032">
    <property type="entry name" value="AhpD-like"/>
</dbReference>
<dbReference type="AlphaFoldDB" id="A0A3N2GPN7"/>
<proteinExistence type="predicted"/>
<dbReference type="RefSeq" id="WP_027931068.1">
    <property type="nucleotide sequence ID" value="NZ_RKHY01000001.1"/>
</dbReference>
<dbReference type="Gene3D" id="1.20.1290.10">
    <property type="entry name" value="AhpD-like"/>
    <property type="match status" value="1"/>
</dbReference>
<name>A0A3N2GPN7_9PSEU</name>
<dbReference type="InterPro" id="IPR003779">
    <property type="entry name" value="CMD-like"/>
</dbReference>
<protein>
    <submittedName>
        <fullName evidence="2">4-carboxymuconolactone decarboxylase</fullName>
    </submittedName>
</protein>
<accession>A0A3N2GPN7</accession>